<evidence type="ECO:0000313" key="2">
    <source>
        <dbReference type="EMBL" id="AZK49162.1"/>
    </source>
</evidence>
<dbReference type="Proteomes" id="UP000273145">
    <property type="component" value="Chromosome"/>
</dbReference>
<accession>A0A3Q8S7D7</accession>
<dbReference type="RefSeq" id="WP_125085303.1">
    <property type="nucleotide sequence ID" value="NZ_CP034248.1"/>
</dbReference>
<reference evidence="2 3" key="1">
    <citation type="submission" date="2018-11" db="EMBL/GenBank/DDBJ databases">
        <title>Genome sequencing of Paenibacillus lentus DSM25539(T).</title>
        <authorList>
            <person name="Kook J.-K."/>
            <person name="Park S.-N."/>
            <person name="Lim Y.K."/>
        </authorList>
    </citation>
    <scope>NUCLEOTIDE SEQUENCE [LARGE SCALE GENOMIC DNA]</scope>
    <source>
        <strain evidence="2 3">DSM 25539</strain>
    </source>
</reference>
<dbReference type="OrthoDB" id="110463at2"/>
<dbReference type="Pfam" id="PF13524">
    <property type="entry name" value="Glyco_trans_1_2"/>
    <property type="match status" value="1"/>
</dbReference>
<evidence type="ECO:0000313" key="3">
    <source>
        <dbReference type="Proteomes" id="UP000273145"/>
    </source>
</evidence>
<feature type="domain" description="Spore protein YkvP/CgeB glycosyl transferase-like" evidence="1">
    <location>
        <begin position="201"/>
        <end position="360"/>
    </location>
</feature>
<protein>
    <submittedName>
        <fullName evidence="2">Spore maturation protein</fullName>
    </submittedName>
</protein>
<proteinExistence type="predicted"/>
<evidence type="ECO:0000259" key="1">
    <source>
        <dbReference type="Pfam" id="PF13524"/>
    </source>
</evidence>
<dbReference type="EMBL" id="CP034248">
    <property type="protein sequence ID" value="AZK49162.1"/>
    <property type="molecule type" value="Genomic_DNA"/>
</dbReference>
<sequence>MNALNSLNKSDAGEGFKDGYLEGYRFGGCQAILERIAKPNTPSKSHYRVLYIPQGFEAIDRGVTEALNDLTAECIVAAPESALDMAASTRPDLVLVMNGLHVFPPDHEEQVRSIRAMGIHTAVWFVDDPYFTDDTVRLAQSYDVVFTHEMECVELYRQVGCQHVHYLPLAANPQMFRPMRSSPEYRYDICFIGNAFWNRVELFDQLASYLQDKKVIIAGQHWDRLANYGQLSRFIRTDWIMPEETVSYYNGAKIIVNMHRPTAAGSDNRNGLNIPGSSINPRTYEISGCGTLQITDIRNDLTLHYKPGYDIETFVDTAELRDKIDYYLTHDQERLQIAWRSLWTTRQRHTFHERIGRLLAEVTNLKAV</sequence>
<dbReference type="SUPFAM" id="SSF53756">
    <property type="entry name" value="UDP-Glycosyltransferase/glycogen phosphorylase"/>
    <property type="match status" value="1"/>
</dbReference>
<dbReference type="InterPro" id="IPR055259">
    <property type="entry name" value="YkvP/CgeB_Glyco_trans-like"/>
</dbReference>
<organism evidence="2 3">
    <name type="scientific">Paenibacillus lentus</name>
    <dbReference type="NCBI Taxonomy" id="1338368"/>
    <lineage>
        <taxon>Bacteria</taxon>
        <taxon>Bacillati</taxon>
        <taxon>Bacillota</taxon>
        <taxon>Bacilli</taxon>
        <taxon>Bacillales</taxon>
        <taxon>Paenibacillaceae</taxon>
        <taxon>Paenibacillus</taxon>
    </lineage>
</organism>
<gene>
    <name evidence="2" type="ORF">EIM92_21090</name>
</gene>
<name>A0A3Q8S7D7_9BACL</name>
<dbReference type="KEGG" id="plen:EIM92_21090"/>
<dbReference type="AlphaFoldDB" id="A0A3Q8S7D7"/>
<keyword evidence="3" id="KW-1185">Reference proteome</keyword>
<dbReference type="Gene3D" id="3.40.50.2000">
    <property type="entry name" value="Glycogen Phosphorylase B"/>
    <property type="match status" value="1"/>
</dbReference>